<dbReference type="InterPro" id="IPR017927">
    <property type="entry name" value="FAD-bd_FR_type"/>
</dbReference>
<reference evidence="11 12" key="1">
    <citation type="submission" date="2023-10" db="EMBL/GenBank/DDBJ databases">
        <title>The genome sequence of Streptomyces sp. HUAS YS2.</title>
        <authorList>
            <person name="Mo P."/>
        </authorList>
    </citation>
    <scope>NUCLEOTIDE SEQUENCE [LARGE SCALE GENOMIC DNA]</scope>
    <source>
        <strain evidence="11 12">HUAS YS2</strain>
    </source>
</reference>
<feature type="domain" description="2Fe-2S ferredoxin-type" evidence="9">
    <location>
        <begin position="246"/>
        <end position="335"/>
    </location>
</feature>
<name>A0ABZ0LZP6_9ACTN</name>
<dbReference type="InterPro" id="IPR001433">
    <property type="entry name" value="OxRdtase_FAD/NAD-bd"/>
</dbReference>
<dbReference type="InterPro" id="IPR012675">
    <property type="entry name" value="Beta-grasp_dom_sf"/>
</dbReference>
<dbReference type="PANTHER" id="PTHR47354:SF8">
    <property type="entry name" value="1,2-PHENYLACETYL-COA EPOXIDASE, SUBUNIT E"/>
    <property type="match status" value="1"/>
</dbReference>
<dbReference type="Proteomes" id="UP001301731">
    <property type="component" value="Chromosome"/>
</dbReference>
<evidence type="ECO:0000313" key="12">
    <source>
        <dbReference type="Proteomes" id="UP001301731"/>
    </source>
</evidence>
<keyword evidence="3" id="KW-0001">2Fe-2S</keyword>
<dbReference type="InterPro" id="IPR001709">
    <property type="entry name" value="Flavoprot_Pyr_Nucl_cyt_Rdtase"/>
</dbReference>
<evidence type="ECO:0000256" key="6">
    <source>
        <dbReference type="ARBA" id="ARBA00023002"/>
    </source>
</evidence>
<dbReference type="CDD" id="cd00207">
    <property type="entry name" value="fer2"/>
    <property type="match status" value="1"/>
</dbReference>
<dbReference type="CDD" id="cd06214">
    <property type="entry name" value="PA_degradation_oxidoreductase_like"/>
    <property type="match status" value="1"/>
</dbReference>
<evidence type="ECO:0000256" key="8">
    <source>
        <dbReference type="ARBA" id="ARBA00023014"/>
    </source>
</evidence>
<evidence type="ECO:0000259" key="10">
    <source>
        <dbReference type="PROSITE" id="PS51384"/>
    </source>
</evidence>
<dbReference type="InterPro" id="IPR050415">
    <property type="entry name" value="MRET"/>
</dbReference>
<evidence type="ECO:0000256" key="7">
    <source>
        <dbReference type="ARBA" id="ARBA00023004"/>
    </source>
</evidence>
<dbReference type="PROSITE" id="PS51384">
    <property type="entry name" value="FAD_FR"/>
    <property type="match status" value="1"/>
</dbReference>
<keyword evidence="8" id="KW-0411">Iron-sulfur</keyword>
<evidence type="ECO:0000256" key="1">
    <source>
        <dbReference type="ARBA" id="ARBA00001974"/>
    </source>
</evidence>
<dbReference type="InterPro" id="IPR001041">
    <property type="entry name" value="2Fe-2S_ferredoxin-type"/>
</dbReference>
<dbReference type="InterPro" id="IPR036010">
    <property type="entry name" value="2Fe-2S_ferredoxin-like_sf"/>
</dbReference>
<keyword evidence="6" id="KW-0560">Oxidoreductase</keyword>
<feature type="domain" description="FAD-binding FR-type" evidence="10">
    <location>
        <begin position="2"/>
        <end position="101"/>
    </location>
</feature>
<evidence type="ECO:0000259" key="9">
    <source>
        <dbReference type="PROSITE" id="PS51085"/>
    </source>
</evidence>
<dbReference type="SUPFAM" id="SSF52343">
    <property type="entry name" value="Ferredoxin reductase-like, C-terminal NADP-linked domain"/>
    <property type="match status" value="1"/>
</dbReference>
<dbReference type="PROSITE" id="PS51085">
    <property type="entry name" value="2FE2S_FER_2"/>
    <property type="match status" value="1"/>
</dbReference>
<comment type="cofactor">
    <cofactor evidence="1">
        <name>FAD</name>
        <dbReference type="ChEBI" id="CHEBI:57692"/>
    </cofactor>
</comment>
<evidence type="ECO:0000256" key="4">
    <source>
        <dbReference type="ARBA" id="ARBA00022723"/>
    </source>
</evidence>
<proteinExistence type="predicted"/>
<dbReference type="PROSITE" id="PS00197">
    <property type="entry name" value="2FE2S_FER_1"/>
    <property type="match status" value="1"/>
</dbReference>
<dbReference type="PANTHER" id="PTHR47354">
    <property type="entry name" value="NADH OXIDOREDUCTASE HCR"/>
    <property type="match status" value="1"/>
</dbReference>
<accession>A0ABZ0LZP6</accession>
<keyword evidence="12" id="KW-1185">Reference proteome</keyword>
<evidence type="ECO:0000256" key="2">
    <source>
        <dbReference type="ARBA" id="ARBA00022630"/>
    </source>
</evidence>
<organism evidence="11 12">
    <name type="scientific">Streptomyces solicathayae</name>
    <dbReference type="NCBI Taxonomy" id="3081768"/>
    <lineage>
        <taxon>Bacteria</taxon>
        <taxon>Bacillati</taxon>
        <taxon>Actinomycetota</taxon>
        <taxon>Actinomycetes</taxon>
        <taxon>Kitasatosporales</taxon>
        <taxon>Streptomycetaceae</taxon>
        <taxon>Streptomyces</taxon>
    </lineage>
</organism>
<dbReference type="Gene3D" id="3.10.20.30">
    <property type="match status" value="1"/>
</dbReference>
<dbReference type="InterPro" id="IPR008333">
    <property type="entry name" value="Cbr1-like_FAD-bd_dom"/>
</dbReference>
<dbReference type="SUPFAM" id="SSF54292">
    <property type="entry name" value="2Fe-2S ferredoxin-like"/>
    <property type="match status" value="1"/>
</dbReference>
<dbReference type="RefSeq" id="WP_318107428.1">
    <property type="nucleotide sequence ID" value="NZ_CP137573.1"/>
</dbReference>
<dbReference type="PRINTS" id="PR00371">
    <property type="entry name" value="FPNCR"/>
</dbReference>
<dbReference type="EMBL" id="CP137573">
    <property type="protein sequence ID" value="WOX24984.1"/>
    <property type="molecule type" value="Genomic_DNA"/>
</dbReference>
<keyword evidence="7" id="KW-0408">Iron</keyword>
<protein>
    <submittedName>
        <fullName evidence="11">Ferredoxin--NADP reductase</fullName>
    </submittedName>
</protein>
<keyword evidence="2" id="KW-0285">Flavoprotein</keyword>
<dbReference type="Gene3D" id="3.40.50.80">
    <property type="entry name" value="Nucleotide-binding domain of ferredoxin-NADP reductase (FNR) module"/>
    <property type="match status" value="1"/>
</dbReference>
<sequence length="335" mass="35270">MPGSRTVRVVEAVRETADAVSLVLDAGGAELPYRPGQFLTVRIPGRGARCYSLASSPHTGEPPRITVKRVPGGVGSGWMCDEVAVGDELEVLPPAGTFGPADLDRDLLLVAGGSGITPVVSVAKSALAAGRARVALVYANRDEPAVIFRDELRELAEDYPSRFTLIHWLESLQGLPTADALTATVAPYAARDTYLCGPGPLMDAAEAAVRATGGRTVRRERYFSLADDVFDRPAAADTPSEDAPAYTARVVLDGDVHAIPGGRDVPLLDALLKAGVDAPYSCREGACAACTCRIVAGEVKLLRNEVLTDADLADGYTLACQAVPLSDHVEVTYDE</sequence>
<keyword evidence="4" id="KW-0479">Metal-binding</keyword>
<evidence type="ECO:0000256" key="3">
    <source>
        <dbReference type="ARBA" id="ARBA00022714"/>
    </source>
</evidence>
<dbReference type="InterPro" id="IPR006058">
    <property type="entry name" value="2Fe2S_fd_BS"/>
</dbReference>
<gene>
    <name evidence="11" type="ORF">R2D22_27800</name>
</gene>
<dbReference type="SUPFAM" id="SSF63380">
    <property type="entry name" value="Riboflavin synthase domain-like"/>
    <property type="match status" value="1"/>
</dbReference>
<dbReference type="Gene3D" id="2.40.30.10">
    <property type="entry name" value="Translation factors"/>
    <property type="match status" value="1"/>
</dbReference>
<dbReference type="Pfam" id="PF00970">
    <property type="entry name" value="FAD_binding_6"/>
    <property type="match status" value="1"/>
</dbReference>
<evidence type="ECO:0000313" key="11">
    <source>
        <dbReference type="EMBL" id="WOX24984.1"/>
    </source>
</evidence>
<dbReference type="Pfam" id="PF00111">
    <property type="entry name" value="Fer2"/>
    <property type="match status" value="1"/>
</dbReference>
<dbReference type="InterPro" id="IPR017938">
    <property type="entry name" value="Riboflavin_synthase-like_b-brl"/>
</dbReference>
<evidence type="ECO:0000256" key="5">
    <source>
        <dbReference type="ARBA" id="ARBA00022827"/>
    </source>
</evidence>
<dbReference type="Pfam" id="PF00175">
    <property type="entry name" value="NAD_binding_1"/>
    <property type="match status" value="1"/>
</dbReference>
<keyword evidence="5" id="KW-0274">FAD</keyword>
<dbReference type="PRINTS" id="PR00410">
    <property type="entry name" value="PHEHYDRXLASE"/>
</dbReference>
<dbReference type="InterPro" id="IPR039261">
    <property type="entry name" value="FNR_nucleotide-bd"/>
</dbReference>